<organism evidence="1 2">
    <name type="scientific">Limosilactobacillus reuteri</name>
    <name type="common">Lactobacillus reuteri</name>
    <dbReference type="NCBI Taxonomy" id="1598"/>
    <lineage>
        <taxon>Bacteria</taxon>
        <taxon>Bacillati</taxon>
        <taxon>Bacillota</taxon>
        <taxon>Bacilli</taxon>
        <taxon>Lactobacillales</taxon>
        <taxon>Lactobacillaceae</taxon>
        <taxon>Limosilactobacillus</taxon>
    </lineage>
</organism>
<name>A0A073JNW0_LIMRT</name>
<comment type="caution">
    <text evidence="1">The sequence shown here is derived from an EMBL/GenBank/DDBJ whole genome shotgun (WGS) entry which is preliminary data.</text>
</comment>
<dbReference type="RefSeq" id="WP_035169050.1">
    <property type="nucleotide sequence ID" value="NZ_JAJGTV010000094.1"/>
</dbReference>
<dbReference type="PATRIC" id="fig|1598.90.peg.1101"/>
<dbReference type="Proteomes" id="UP000027731">
    <property type="component" value="Unassembled WGS sequence"/>
</dbReference>
<evidence type="ECO:0000313" key="1">
    <source>
        <dbReference type="EMBL" id="KEK14873.1"/>
    </source>
</evidence>
<proteinExistence type="predicted"/>
<protein>
    <submittedName>
        <fullName evidence="1">Uncharacterized protein</fullName>
    </submittedName>
</protein>
<dbReference type="AlphaFoldDB" id="A0A073JNW0"/>
<gene>
    <name evidence="1" type="ORF">LR3_04325</name>
</gene>
<sequence>MNKTFMSGYYQGVIETAPATLSAAKTEQLAITLTILHLRHAGISITSIHDFLVNDLHANERLVNKYINLNADELETIQAQVMATAFNQ</sequence>
<accession>A0A073JNW0</accession>
<evidence type="ECO:0000313" key="2">
    <source>
        <dbReference type="Proteomes" id="UP000027731"/>
    </source>
</evidence>
<dbReference type="EMBL" id="JOSX01000019">
    <property type="protein sequence ID" value="KEK14873.1"/>
    <property type="molecule type" value="Genomic_DNA"/>
</dbReference>
<reference evidence="1 2" key="1">
    <citation type="submission" date="2014-06" db="EMBL/GenBank/DDBJ databases">
        <title>Genetic determinant of reutericyclin biosynthesis of Lactobacillus reuteri.</title>
        <authorList>
            <person name="Lin X."/>
            <person name="Duar R."/>
            <person name="Walter J."/>
            <person name="Gaenzle M."/>
        </authorList>
    </citation>
    <scope>NUCLEOTIDE SEQUENCE [LARGE SCALE GENOMIC DNA]</scope>
    <source>
        <strain evidence="1 2">LTH2584</strain>
    </source>
</reference>